<organism evidence="1 2">
    <name type="scientific">Clathrus columnatus</name>
    <dbReference type="NCBI Taxonomy" id="1419009"/>
    <lineage>
        <taxon>Eukaryota</taxon>
        <taxon>Fungi</taxon>
        <taxon>Dikarya</taxon>
        <taxon>Basidiomycota</taxon>
        <taxon>Agaricomycotina</taxon>
        <taxon>Agaricomycetes</taxon>
        <taxon>Phallomycetidae</taxon>
        <taxon>Phallales</taxon>
        <taxon>Clathraceae</taxon>
        <taxon>Clathrus</taxon>
    </lineage>
</organism>
<keyword evidence="2" id="KW-1185">Reference proteome</keyword>
<evidence type="ECO:0000313" key="2">
    <source>
        <dbReference type="Proteomes" id="UP001050691"/>
    </source>
</evidence>
<evidence type="ECO:0000313" key="1">
    <source>
        <dbReference type="EMBL" id="GJJ11659.1"/>
    </source>
</evidence>
<dbReference type="AlphaFoldDB" id="A0AAV5AEQ0"/>
<protein>
    <submittedName>
        <fullName evidence="1">Uncharacterized protein</fullName>
    </submittedName>
</protein>
<proteinExistence type="predicted"/>
<sequence>MAAPSFRVPSPLQHARSAQVQHPIESAIAIGGTVYTNFGLHKTTVLDVKHEFSTLNATMDQLITAYNAMPAGHENGLEDHIEEADLGSKGGAVAASFSRTTGSIKSLSKAVSHEEGLILIKCYKEIQEKVILLYDSCQVRVGGLEKGAPGLMEYCFNKLMAIVTGLTEALSEVLPADEVLMIHGIMESARDTAFMHLRAVTGATSDES</sequence>
<gene>
    <name evidence="1" type="ORF">Clacol_005895</name>
</gene>
<dbReference type="Proteomes" id="UP001050691">
    <property type="component" value="Unassembled WGS sequence"/>
</dbReference>
<name>A0AAV5AEQ0_9AGAM</name>
<reference evidence="1" key="1">
    <citation type="submission" date="2021-10" db="EMBL/GenBank/DDBJ databases">
        <title>De novo Genome Assembly of Clathrus columnatus (Basidiomycota, Fungi) Using Illumina and Nanopore Sequence Data.</title>
        <authorList>
            <person name="Ogiso-Tanaka E."/>
            <person name="Itagaki H."/>
            <person name="Hosoya T."/>
            <person name="Hosaka K."/>
        </authorList>
    </citation>
    <scope>NUCLEOTIDE SEQUENCE</scope>
    <source>
        <strain evidence="1">MO-923</strain>
    </source>
</reference>
<accession>A0AAV5AEQ0</accession>
<comment type="caution">
    <text evidence="1">The sequence shown here is derived from an EMBL/GenBank/DDBJ whole genome shotgun (WGS) entry which is preliminary data.</text>
</comment>
<dbReference type="EMBL" id="BPWL01000006">
    <property type="protein sequence ID" value="GJJ11659.1"/>
    <property type="molecule type" value="Genomic_DNA"/>
</dbReference>